<proteinExistence type="predicted"/>
<dbReference type="AlphaFoldDB" id="E9G892"/>
<feature type="signal peptide" evidence="1">
    <location>
        <begin position="1"/>
        <end position="19"/>
    </location>
</feature>
<dbReference type="STRING" id="6669.E9G892"/>
<name>E9G892_DAPPU</name>
<sequence length="336" mass="36178">MMLKSAMITLFLVAQVALGLPRQTITLQPYAIEPGSLTVSGISAGAAMASQFHVAFSKDVNGVGIFAGIPYGCAKSTLAGALNCMSSPFLTSVPTLISRADGYAQRGTIDPTSNLGGDKVYVFHGTRDSTVNNKNGEQIVTFYENYLSASDIATEFTIAAEHCQPTDNFGGVCNKQNSANYINDCDYRGAYLALNHFYGGNLNPGTTTTAPDSNLFLFDQAEFFGGRPGSYSMDSTGYVYIPTMCQDPTRYCKLHVVLHGCLQSSKEIGDVFVKNAGYLEVAEANGIILLFPQAVATAVSNPNSCFDWWGYADNNYEVQSGVQMDAIYQMVKRLGL</sequence>
<protein>
    <recommendedName>
        <fullName evidence="4">Polyhydroxybutyrate depolymerase</fullName>
    </recommendedName>
</protein>
<keyword evidence="3" id="KW-1185">Reference proteome</keyword>
<dbReference type="InterPro" id="IPR029058">
    <property type="entry name" value="AB_hydrolase_fold"/>
</dbReference>
<evidence type="ECO:0008006" key="4">
    <source>
        <dbReference type="Google" id="ProtNLM"/>
    </source>
</evidence>
<gene>
    <name evidence="2" type="ORF">DAPPUDRAFT_194537</name>
</gene>
<keyword evidence="1" id="KW-0732">Signal</keyword>
<dbReference type="Gene3D" id="3.40.50.1820">
    <property type="entry name" value="alpha/beta hydrolase"/>
    <property type="match status" value="2"/>
</dbReference>
<dbReference type="Proteomes" id="UP000000305">
    <property type="component" value="Unassembled WGS sequence"/>
</dbReference>
<dbReference type="eggNOG" id="ENOG502RYCJ">
    <property type="taxonomic scope" value="Eukaryota"/>
</dbReference>
<dbReference type="HOGENOM" id="CLU_042524_0_0_1"/>
<dbReference type="SUPFAM" id="SSF53474">
    <property type="entry name" value="alpha/beta-Hydrolases"/>
    <property type="match status" value="1"/>
</dbReference>
<dbReference type="InParanoid" id="E9G892"/>
<feature type="chain" id="PRO_5003240702" description="Polyhydroxybutyrate depolymerase" evidence="1">
    <location>
        <begin position="20"/>
        <end position="336"/>
    </location>
</feature>
<evidence type="ECO:0000313" key="2">
    <source>
        <dbReference type="EMBL" id="EFX83935.1"/>
    </source>
</evidence>
<evidence type="ECO:0000256" key="1">
    <source>
        <dbReference type="SAM" id="SignalP"/>
    </source>
</evidence>
<organism evidence="2 3">
    <name type="scientific">Daphnia pulex</name>
    <name type="common">Water flea</name>
    <dbReference type="NCBI Taxonomy" id="6669"/>
    <lineage>
        <taxon>Eukaryota</taxon>
        <taxon>Metazoa</taxon>
        <taxon>Ecdysozoa</taxon>
        <taxon>Arthropoda</taxon>
        <taxon>Crustacea</taxon>
        <taxon>Branchiopoda</taxon>
        <taxon>Diplostraca</taxon>
        <taxon>Cladocera</taxon>
        <taxon>Anomopoda</taxon>
        <taxon>Daphniidae</taxon>
        <taxon>Daphnia</taxon>
    </lineage>
</organism>
<dbReference type="PANTHER" id="PTHR42972:SF8">
    <property type="entry name" value="POLYHYDROXYBUTYRATE DEPOLYMERASE"/>
    <property type="match status" value="1"/>
</dbReference>
<dbReference type="OMA" id="GNDCPAN"/>
<dbReference type="KEGG" id="dpx:DAPPUDRAFT_194537"/>
<dbReference type="EMBL" id="GL732535">
    <property type="protein sequence ID" value="EFX83935.1"/>
    <property type="molecule type" value="Genomic_DNA"/>
</dbReference>
<evidence type="ECO:0000313" key="3">
    <source>
        <dbReference type="Proteomes" id="UP000000305"/>
    </source>
</evidence>
<reference evidence="2 3" key="1">
    <citation type="journal article" date="2011" name="Science">
        <title>The ecoresponsive genome of Daphnia pulex.</title>
        <authorList>
            <person name="Colbourne J.K."/>
            <person name="Pfrender M.E."/>
            <person name="Gilbert D."/>
            <person name="Thomas W.K."/>
            <person name="Tucker A."/>
            <person name="Oakley T.H."/>
            <person name="Tokishita S."/>
            <person name="Aerts A."/>
            <person name="Arnold G.J."/>
            <person name="Basu M.K."/>
            <person name="Bauer D.J."/>
            <person name="Caceres C.E."/>
            <person name="Carmel L."/>
            <person name="Casola C."/>
            <person name="Choi J.H."/>
            <person name="Detter J.C."/>
            <person name="Dong Q."/>
            <person name="Dusheyko S."/>
            <person name="Eads B.D."/>
            <person name="Frohlich T."/>
            <person name="Geiler-Samerotte K.A."/>
            <person name="Gerlach D."/>
            <person name="Hatcher P."/>
            <person name="Jogdeo S."/>
            <person name="Krijgsveld J."/>
            <person name="Kriventseva E.V."/>
            <person name="Kultz D."/>
            <person name="Laforsch C."/>
            <person name="Lindquist E."/>
            <person name="Lopez J."/>
            <person name="Manak J.R."/>
            <person name="Muller J."/>
            <person name="Pangilinan J."/>
            <person name="Patwardhan R.P."/>
            <person name="Pitluck S."/>
            <person name="Pritham E.J."/>
            <person name="Rechtsteiner A."/>
            <person name="Rho M."/>
            <person name="Rogozin I.B."/>
            <person name="Sakarya O."/>
            <person name="Salamov A."/>
            <person name="Schaack S."/>
            <person name="Shapiro H."/>
            <person name="Shiga Y."/>
            <person name="Skalitzky C."/>
            <person name="Smith Z."/>
            <person name="Souvorov A."/>
            <person name="Sung W."/>
            <person name="Tang Z."/>
            <person name="Tsuchiya D."/>
            <person name="Tu H."/>
            <person name="Vos H."/>
            <person name="Wang M."/>
            <person name="Wolf Y.I."/>
            <person name="Yamagata H."/>
            <person name="Yamada T."/>
            <person name="Ye Y."/>
            <person name="Shaw J.R."/>
            <person name="Andrews J."/>
            <person name="Crease T.J."/>
            <person name="Tang H."/>
            <person name="Lucas S.M."/>
            <person name="Robertson H.M."/>
            <person name="Bork P."/>
            <person name="Koonin E.V."/>
            <person name="Zdobnov E.M."/>
            <person name="Grigoriev I.V."/>
            <person name="Lynch M."/>
            <person name="Boore J.L."/>
        </authorList>
    </citation>
    <scope>NUCLEOTIDE SEQUENCE [LARGE SCALE GENOMIC DNA]</scope>
</reference>
<dbReference type="OrthoDB" id="6020543at2759"/>
<dbReference type="PANTHER" id="PTHR42972">
    <property type="entry name" value="TOL-PAL SYSTEM PROTEIN TOLB"/>
    <property type="match status" value="1"/>
</dbReference>
<accession>E9G892</accession>
<dbReference type="PhylomeDB" id="E9G892"/>